<dbReference type="OrthoDB" id="2876840at2"/>
<dbReference type="Proteomes" id="UP000074108">
    <property type="component" value="Unassembled WGS sequence"/>
</dbReference>
<gene>
    <name evidence="1" type="ORF">Q75_12870</name>
</gene>
<dbReference type="Pfam" id="PF10830">
    <property type="entry name" value="DUF2553"/>
    <property type="match status" value="1"/>
</dbReference>
<organism evidence="1 2">
    <name type="scientific">Bacillus coahuilensis p1.1.43</name>
    <dbReference type="NCBI Taxonomy" id="1150625"/>
    <lineage>
        <taxon>Bacteria</taxon>
        <taxon>Bacillati</taxon>
        <taxon>Bacillota</taxon>
        <taxon>Bacilli</taxon>
        <taxon>Bacillales</taxon>
        <taxon>Bacillaceae</taxon>
        <taxon>Bacillus</taxon>
    </lineage>
</organism>
<keyword evidence="2" id="KW-1185">Reference proteome</keyword>
<evidence type="ECO:0008006" key="3">
    <source>
        <dbReference type="Google" id="ProtNLM"/>
    </source>
</evidence>
<sequence length="78" mass="9049">MLKHQKLDITERIVGRLKDTGVDLYLDNQLIGHVELPNGFQVELQPNYEQEATRVFQHFMAPDDAEPRYTDCDEGGWC</sequence>
<dbReference type="RefSeq" id="WP_040365497.1">
    <property type="nucleotide sequence ID" value="NZ_LDYG01000042.1"/>
</dbReference>
<dbReference type="EMBL" id="LDYG01000042">
    <property type="protein sequence ID" value="KUP05262.1"/>
    <property type="molecule type" value="Genomic_DNA"/>
</dbReference>
<dbReference type="AlphaFoldDB" id="A0A147K5Y0"/>
<dbReference type="InterPro" id="IPR020140">
    <property type="entry name" value="Uncharacterised_YusG"/>
</dbReference>
<dbReference type="STRING" id="1150625.Q75_12870"/>
<reference evidence="1 2" key="1">
    <citation type="journal article" date="2016" name="Front. Microbiol.">
        <title>Microevolution Analysis of Bacillus coahuilensis Unveils Differences in Phosphorus Acquisition Strategies and Their Regulation.</title>
        <authorList>
            <person name="Gomez-Lunar Z."/>
            <person name="Hernandez-Gonzalez I."/>
            <person name="Rodriguez-Torres M.D."/>
            <person name="Souza V."/>
            <person name="Olmedo-Alvarez G."/>
        </authorList>
    </citation>
    <scope>NUCLEOTIDE SEQUENCE [LARGE SCALE GENOMIC DNA]</scope>
    <source>
        <strain evidence="2">p1.1.43</strain>
    </source>
</reference>
<evidence type="ECO:0000313" key="1">
    <source>
        <dbReference type="EMBL" id="KUP05262.1"/>
    </source>
</evidence>
<name>A0A147K5Y0_9BACI</name>
<protein>
    <recommendedName>
        <fullName evidence="3">DUF2553 domain-containing protein</fullName>
    </recommendedName>
</protein>
<comment type="caution">
    <text evidence="1">The sequence shown here is derived from an EMBL/GenBank/DDBJ whole genome shotgun (WGS) entry which is preliminary data.</text>
</comment>
<dbReference type="PATRIC" id="fig|1150625.3.peg.2706"/>
<proteinExistence type="predicted"/>
<evidence type="ECO:0000313" key="2">
    <source>
        <dbReference type="Proteomes" id="UP000074108"/>
    </source>
</evidence>
<accession>A0A147K5Y0</accession>